<evidence type="ECO:0000313" key="4">
    <source>
        <dbReference type="EMBL" id="KAK3222819.1"/>
    </source>
</evidence>
<comment type="similarity">
    <text evidence="1">Belongs to the disease resistance NB-LRR family.</text>
</comment>
<proteinExistence type="inferred from homology"/>
<sequence length="489" mass="54590">MALKVVTDAIGKAYKFKSELEELKSTLEAITPTLQEIDKFNGVLDIPGRETAKLKEEMIKGAKLVRESSKVKRFSCFNRVKYADKIIKLKKSIESWCNVIMQTQMARDNKRILVEVLKMRSVNEKGARVKIDGPCSVPDSLGAVFGEVLNVVKDTICKAYKFKPELEELKSTLESITPNVQEIDKLNGVLDIPGPETAKLKEEMIKGAKLVHESSKVKRFSCFNGVKYADKIIKLKKSIESWCKVIMQTQMATDNKRILVEVVKMRSVNEKGVGDRVEIDGPCSVPDSLGAVFGEVLNVVKDAICKAYKFKSELEELKSTLESITPTLQEIDKFNGVLDIPGPETAKLRKDMIKGAKLVCESSKVKRFSFFDRVNYADKIIKLKKSIETFCNVNMQIQMARDNKRILVEVDTMVKMFNRVEIDGPCSVPDSLASTPGLDVPMKELRTELLKDDGMQVIVVSAPGGAGKTTLIKKLCADDKVKGTNLCYL</sequence>
<dbReference type="InterPro" id="IPR008808">
    <property type="entry name" value="Powdery_mildew-R_dom"/>
</dbReference>
<dbReference type="GO" id="GO:0006952">
    <property type="term" value="P:defense response"/>
    <property type="evidence" value="ECO:0007669"/>
    <property type="project" value="UniProtKB-KW"/>
</dbReference>
<dbReference type="Proteomes" id="UP001281410">
    <property type="component" value="Unassembled WGS sequence"/>
</dbReference>
<gene>
    <name evidence="4" type="ORF">Dsin_009844</name>
</gene>
<accession>A0AAE0ECB3</accession>
<dbReference type="PROSITE" id="PS51153">
    <property type="entry name" value="RPW8"/>
    <property type="match status" value="3"/>
</dbReference>
<evidence type="ECO:0000256" key="2">
    <source>
        <dbReference type="ARBA" id="ARBA00022821"/>
    </source>
</evidence>
<dbReference type="EMBL" id="JANJYJ010000003">
    <property type="protein sequence ID" value="KAK3222819.1"/>
    <property type="molecule type" value="Genomic_DNA"/>
</dbReference>
<organism evidence="4 5">
    <name type="scientific">Dipteronia sinensis</name>
    <dbReference type="NCBI Taxonomy" id="43782"/>
    <lineage>
        <taxon>Eukaryota</taxon>
        <taxon>Viridiplantae</taxon>
        <taxon>Streptophyta</taxon>
        <taxon>Embryophyta</taxon>
        <taxon>Tracheophyta</taxon>
        <taxon>Spermatophyta</taxon>
        <taxon>Magnoliopsida</taxon>
        <taxon>eudicotyledons</taxon>
        <taxon>Gunneridae</taxon>
        <taxon>Pentapetalae</taxon>
        <taxon>rosids</taxon>
        <taxon>malvids</taxon>
        <taxon>Sapindales</taxon>
        <taxon>Sapindaceae</taxon>
        <taxon>Hippocastanoideae</taxon>
        <taxon>Acereae</taxon>
        <taxon>Dipteronia</taxon>
    </lineage>
</organism>
<keyword evidence="2" id="KW-0611">Plant defense</keyword>
<feature type="domain" description="RPW8" evidence="3">
    <location>
        <begin position="129"/>
        <end position="280"/>
    </location>
</feature>
<reference evidence="4" key="1">
    <citation type="journal article" date="2023" name="Plant J.">
        <title>Genome sequences and population genomics provide insights into the demographic history, inbreeding, and mutation load of two 'living fossil' tree species of Dipteronia.</title>
        <authorList>
            <person name="Feng Y."/>
            <person name="Comes H.P."/>
            <person name="Chen J."/>
            <person name="Zhu S."/>
            <person name="Lu R."/>
            <person name="Zhang X."/>
            <person name="Li P."/>
            <person name="Qiu J."/>
            <person name="Olsen K.M."/>
            <person name="Qiu Y."/>
        </authorList>
    </citation>
    <scope>NUCLEOTIDE SEQUENCE</scope>
    <source>
        <strain evidence="4">NBL</strain>
    </source>
</reference>
<evidence type="ECO:0000313" key="5">
    <source>
        <dbReference type="Proteomes" id="UP001281410"/>
    </source>
</evidence>
<evidence type="ECO:0000256" key="1">
    <source>
        <dbReference type="ARBA" id="ARBA00008894"/>
    </source>
</evidence>
<dbReference type="SUPFAM" id="SSF52540">
    <property type="entry name" value="P-loop containing nucleoside triphosphate hydrolases"/>
    <property type="match status" value="1"/>
</dbReference>
<feature type="domain" description="RPW8" evidence="3">
    <location>
        <begin position="271"/>
        <end position="429"/>
    </location>
</feature>
<dbReference type="InterPro" id="IPR027417">
    <property type="entry name" value="P-loop_NTPase"/>
</dbReference>
<feature type="domain" description="RPW8" evidence="3">
    <location>
        <begin position="1"/>
        <end position="135"/>
    </location>
</feature>
<dbReference type="PANTHER" id="PTHR36766">
    <property type="entry name" value="PLANT BROAD-SPECTRUM MILDEW RESISTANCE PROTEIN RPW8"/>
    <property type="match status" value="1"/>
</dbReference>
<name>A0AAE0ECB3_9ROSI</name>
<dbReference type="Gene3D" id="3.40.50.300">
    <property type="entry name" value="P-loop containing nucleotide triphosphate hydrolases"/>
    <property type="match status" value="1"/>
</dbReference>
<protein>
    <recommendedName>
        <fullName evidence="3">RPW8 domain-containing protein</fullName>
    </recommendedName>
</protein>
<evidence type="ECO:0000259" key="3">
    <source>
        <dbReference type="PROSITE" id="PS51153"/>
    </source>
</evidence>
<keyword evidence="5" id="KW-1185">Reference proteome</keyword>
<dbReference type="Pfam" id="PF05659">
    <property type="entry name" value="RPW8"/>
    <property type="match status" value="3"/>
</dbReference>
<dbReference type="AlphaFoldDB" id="A0AAE0ECB3"/>
<dbReference type="PANTHER" id="PTHR36766:SF3">
    <property type="entry name" value="RPW8 DOMAIN-CONTAINING PROTEIN"/>
    <property type="match status" value="1"/>
</dbReference>
<comment type="caution">
    <text evidence="4">The sequence shown here is derived from an EMBL/GenBank/DDBJ whole genome shotgun (WGS) entry which is preliminary data.</text>
</comment>